<accession>A0A0F3M5Q1</accession>
<protein>
    <submittedName>
        <fullName evidence="1">Uncharacterized protein</fullName>
    </submittedName>
</protein>
<name>A0A0F3M5Q1_ORITS</name>
<dbReference type="AlphaFoldDB" id="A0A0F3M5Q1"/>
<dbReference type="Proteomes" id="UP000033769">
    <property type="component" value="Unassembled WGS sequence"/>
</dbReference>
<dbReference type="PATRIC" id="fig|1359184.3.peg.2795"/>
<keyword evidence="4" id="KW-1185">Reference proteome</keyword>
<dbReference type="Proteomes" id="UP000244959">
    <property type="component" value="Chromosome I"/>
</dbReference>
<evidence type="ECO:0000313" key="2">
    <source>
        <dbReference type="EMBL" id="SPR03483.1"/>
    </source>
</evidence>
<dbReference type="EMBL" id="LANO01000064">
    <property type="protein sequence ID" value="KJV50797.1"/>
    <property type="molecule type" value="Genomic_DNA"/>
</dbReference>
<gene>
    <name evidence="2" type="ORF">GILLIAM_00373</name>
    <name evidence="1" type="ORF">OTSGILL_2749</name>
</gene>
<reference evidence="4" key="3">
    <citation type="submission" date="2018-03" db="EMBL/GenBank/DDBJ databases">
        <authorList>
            <person name="Batty M. E."/>
            <person name="Batty M E."/>
        </authorList>
    </citation>
    <scope>NUCLEOTIDE SEQUENCE [LARGE SCALE GENOMIC DNA]</scope>
    <source>
        <strain evidence="4">Gilliam</strain>
    </source>
</reference>
<dbReference type="EMBL" id="LS398551">
    <property type="protein sequence ID" value="SPR03483.1"/>
    <property type="molecule type" value="Genomic_DNA"/>
</dbReference>
<organism evidence="1 3">
    <name type="scientific">Orientia tsutsugamushi str. Gilliam</name>
    <dbReference type="NCBI Taxonomy" id="1359184"/>
    <lineage>
        <taxon>Bacteria</taxon>
        <taxon>Pseudomonadati</taxon>
        <taxon>Pseudomonadota</taxon>
        <taxon>Alphaproteobacteria</taxon>
        <taxon>Rickettsiales</taxon>
        <taxon>Rickettsiaceae</taxon>
        <taxon>Rickettsieae</taxon>
        <taxon>Orientia</taxon>
    </lineage>
</organism>
<evidence type="ECO:0000313" key="4">
    <source>
        <dbReference type="Proteomes" id="UP000244959"/>
    </source>
</evidence>
<proteinExistence type="predicted"/>
<reference evidence="2" key="2">
    <citation type="submission" date="2018-03" db="EMBL/GenBank/DDBJ databases">
        <authorList>
            <person name="Keele B.F."/>
        </authorList>
    </citation>
    <scope>NUCLEOTIDE SEQUENCE [LARGE SCALE GENOMIC DNA]</scope>
    <source>
        <strain evidence="2">Gilliam</strain>
    </source>
</reference>
<sequence length="245" mass="28125">MNLIKINESELKMLKHAGNMKEILDKVLEGIENISDLKVNSVTLSCLNDSSRSIDTLTAELYTKYNIVESIRPWNQFLYMIKHVCGLLRDAFAPYKRPEPVLKLTKINENQILTVTHAENAVKCLNNMISDLAQSTTIPESLAKAQENLKSELEKLKHEREQAIERKCLWRKVAESIESARKLIIACKPPAPDRQEVFCAREYMEAYSIYEAEVLRCREPRSQLLDKCRIDGKSQQSNQLQGRGM</sequence>
<reference evidence="1 3" key="1">
    <citation type="submission" date="2015-02" db="EMBL/GenBank/DDBJ databases">
        <title>Genome Sequencing of Rickettsiales.</title>
        <authorList>
            <person name="Daugherty S.C."/>
            <person name="Su Q."/>
            <person name="Abolude K."/>
            <person name="Beier-Sexton M."/>
            <person name="Carlyon J.A."/>
            <person name="Carter R."/>
            <person name="Day N.P."/>
            <person name="Dumler S.J."/>
            <person name="Dyachenko V."/>
            <person name="Godinez A."/>
            <person name="Kurtti T.J."/>
            <person name="Lichay M."/>
            <person name="Mullins K.E."/>
            <person name="Ott S."/>
            <person name="Pappas-Brown V."/>
            <person name="Paris D.H."/>
            <person name="Patel P."/>
            <person name="Richards A.L."/>
            <person name="Sadzewicz L."/>
            <person name="Sears K."/>
            <person name="Seidman D."/>
            <person name="Sengamalay N."/>
            <person name="Stenos J."/>
            <person name="Tallon L.J."/>
            <person name="Vincent G."/>
            <person name="Fraser C.M."/>
            <person name="Munderloh U."/>
            <person name="Dunning-Hotopp J.C."/>
        </authorList>
    </citation>
    <scope>NUCLEOTIDE SEQUENCE [LARGE SCALE GENOMIC DNA]</scope>
    <source>
        <strain evidence="1 3">Gilliam</strain>
    </source>
</reference>
<evidence type="ECO:0000313" key="1">
    <source>
        <dbReference type="EMBL" id="KJV50797.1"/>
    </source>
</evidence>
<evidence type="ECO:0000313" key="3">
    <source>
        <dbReference type="Proteomes" id="UP000033769"/>
    </source>
</evidence>
<dbReference type="RefSeq" id="WP_047221052.1">
    <property type="nucleotide sequence ID" value="NZ_LS398551.1"/>
</dbReference>